<sequence>MPSTALLKGAPHGVSHNMAAGHGFKSVSWNKHSFRGNKAPGAAEENLSEMEHRDRRQNMRSTSSANRSTHNTREAKQLGPKDKGPLTIEIGSSDIDFRQPFQNLAFQRASNSPPTAKLCSATNDPIGVTHIKVTNLNPVIVKDSKGQKITLPKTFIMDVTPVERAYISSGESSSLSLGELKVAKNPQRLRRRSSEEMDIEEIRHLLKLPTVHRSISASPEYLSRDAGSRYDQVIQEKAASALMDADPAIDRIAGVEIQSPHRRSAIDDVAKARFQKILDRLNKLPPALTWVPTKSEKRRCEESAAGLRARDPAIIDLHVKDSVESHNEPTKSDPTNAEYKKPILWHHASGSRVSSDSKYSSDGVTTQYRSTSPSHDSQHRFALKRSSKHLNPAAVEFSLSKPEREDIHPKKTGQNMWFNQGQGVLYQSGFPVSVPSASRLVWPAPELTPQSRGSDYNDHLSYIGLAPPQSPSQIAQPIYPDGPTATARLSVLKDQLSLADIKSYQAGTVPPLVPPAVIGVPPRSQLHDTISTAPLLHWPGGHPISPPGLQVMIPNFAGNSIGEALSSPAPPILPLPTQQPTLTAAYSSASLPSKFQTGLRDLTSESAATDPFRSVANADQPSTICGPMPFPRFPVTKKPRDHDPVKQQQYEEYLEYRKMFEPGYHQAAKIRQANRYNRQKHTAVSTRSGRGDGISA</sequence>
<accession>A0ABR3X0G9</accession>
<proteinExistence type="predicted"/>
<feature type="compositionally biased region" description="Basic and acidic residues" evidence="1">
    <location>
        <begin position="319"/>
        <end position="331"/>
    </location>
</feature>
<dbReference type="Proteomes" id="UP001586593">
    <property type="component" value="Unassembled WGS sequence"/>
</dbReference>
<feature type="compositionally biased region" description="Basic and acidic residues" evidence="1">
    <location>
        <begin position="71"/>
        <end position="84"/>
    </location>
</feature>
<evidence type="ECO:0000256" key="1">
    <source>
        <dbReference type="SAM" id="MobiDB-lite"/>
    </source>
</evidence>
<protein>
    <submittedName>
        <fullName evidence="2">Uncharacterized protein</fullName>
    </submittedName>
</protein>
<feature type="compositionally biased region" description="Polar residues" evidence="1">
    <location>
        <begin position="59"/>
        <end position="69"/>
    </location>
</feature>
<feature type="compositionally biased region" description="Polar residues" evidence="1">
    <location>
        <begin position="362"/>
        <end position="375"/>
    </location>
</feature>
<name>A0ABR3X0G9_9PEZI</name>
<gene>
    <name evidence="2" type="ORF">VTK73DRAFT_3324</name>
</gene>
<keyword evidence="3" id="KW-1185">Reference proteome</keyword>
<feature type="region of interest" description="Disordered" evidence="1">
    <location>
        <begin position="31"/>
        <end position="89"/>
    </location>
</feature>
<feature type="region of interest" description="Disordered" evidence="1">
    <location>
        <begin position="676"/>
        <end position="696"/>
    </location>
</feature>
<reference evidence="2 3" key="1">
    <citation type="journal article" date="2024" name="Commun. Biol.">
        <title>Comparative genomic analysis of thermophilic fungi reveals convergent evolutionary adaptations and gene losses.</title>
        <authorList>
            <person name="Steindorff A.S."/>
            <person name="Aguilar-Pontes M.V."/>
            <person name="Robinson A.J."/>
            <person name="Andreopoulos B."/>
            <person name="LaButti K."/>
            <person name="Kuo A."/>
            <person name="Mondo S."/>
            <person name="Riley R."/>
            <person name="Otillar R."/>
            <person name="Haridas S."/>
            <person name="Lipzen A."/>
            <person name="Grimwood J."/>
            <person name="Schmutz J."/>
            <person name="Clum A."/>
            <person name="Reid I.D."/>
            <person name="Moisan M.C."/>
            <person name="Butler G."/>
            <person name="Nguyen T.T.M."/>
            <person name="Dewar K."/>
            <person name="Conant G."/>
            <person name="Drula E."/>
            <person name="Henrissat B."/>
            <person name="Hansel C."/>
            <person name="Singer S."/>
            <person name="Hutchinson M.I."/>
            <person name="de Vries R.P."/>
            <person name="Natvig D.O."/>
            <person name="Powell A.J."/>
            <person name="Tsang A."/>
            <person name="Grigoriev I.V."/>
        </authorList>
    </citation>
    <scope>NUCLEOTIDE SEQUENCE [LARGE SCALE GENOMIC DNA]</scope>
    <source>
        <strain evidence="2 3">ATCC 24622</strain>
    </source>
</reference>
<feature type="region of interest" description="Disordered" evidence="1">
    <location>
        <begin position="319"/>
        <end position="386"/>
    </location>
</feature>
<evidence type="ECO:0000313" key="2">
    <source>
        <dbReference type="EMBL" id="KAL1869188.1"/>
    </source>
</evidence>
<comment type="caution">
    <text evidence="2">The sequence shown here is derived from an EMBL/GenBank/DDBJ whole genome shotgun (WGS) entry which is preliminary data.</text>
</comment>
<dbReference type="EMBL" id="JAZHXJ010000200">
    <property type="protein sequence ID" value="KAL1869188.1"/>
    <property type="molecule type" value="Genomic_DNA"/>
</dbReference>
<organism evidence="2 3">
    <name type="scientific">Phialemonium thermophilum</name>
    <dbReference type="NCBI Taxonomy" id="223376"/>
    <lineage>
        <taxon>Eukaryota</taxon>
        <taxon>Fungi</taxon>
        <taxon>Dikarya</taxon>
        <taxon>Ascomycota</taxon>
        <taxon>Pezizomycotina</taxon>
        <taxon>Sordariomycetes</taxon>
        <taxon>Sordariomycetidae</taxon>
        <taxon>Cephalothecales</taxon>
        <taxon>Cephalothecaceae</taxon>
        <taxon>Phialemonium</taxon>
    </lineage>
</organism>
<feature type="compositionally biased region" description="Low complexity" evidence="1">
    <location>
        <begin position="350"/>
        <end position="361"/>
    </location>
</feature>
<evidence type="ECO:0000313" key="3">
    <source>
        <dbReference type="Proteomes" id="UP001586593"/>
    </source>
</evidence>